<dbReference type="Proteomes" id="UP000189426">
    <property type="component" value="Unassembled WGS sequence"/>
</dbReference>
<evidence type="ECO:0000256" key="1">
    <source>
        <dbReference type="SAM" id="MobiDB-lite"/>
    </source>
</evidence>
<dbReference type="InterPro" id="IPR051162">
    <property type="entry name" value="T4SS_component"/>
</dbReference>
<dbReference type="Pfam" id="PF12696">
    <property type="entry name" value="TraG-D_C"/>
    <property type="match status" value="1"/>
</dbReference>
<proteinExistence type="predicted"/>
<dbReference type="InterPro" id="IPR027417">
    <property type="entry name" value="P-loop_NTPase"/>
</dbReference>
<reference evidence="4 5" key="1">
    <citation type="submission" date="2016-10" db="EMBL/GenBank/DDBJ databases">
        <title>Rodentibacter gen. nov. and new species.</title>
        <authorList>
            <person name="Christensen H."/>
        </authorList>
    </citation>
    <scope>NUCLEOTIDE SEQUENCE [LARGE SCALE GENOMIC DNA]</scope>
    <source>
        <strain evidence="4 5">Ppn418</strain>
    </source>
</reference>
<evidence type="ECO:0000259" key="2">
    <source>
        <dbReference type="Pfam" id="PF01935"/>
    </source>
</evidence>
<dbReference type="InterPro" id="IPR002789">
    <property type="entry name" value="HerA_central"/>
</dbReference>
<evidence type="ECO:0000259" key="3">
    <source>
        <dbReference type="Pfam" id="PF12696"/>
    </source>
</evidence>
<keyword evidence="5" id="KW-1185">Reference proteome</keyword>
<dbReference type="NCBIfam" id="TIGR03754">
    <property type="entry name" value="conj_TOL_TraD"/>
    <property type="match status" value="1"/>
</dbReference>
<dbReference type="Gene3D" id="3.40.50.300">
    <property type="entry name" value="P-loop containing nucleotide triphosphate hydrolases"/>
    <property type="match status" value="2"/>
</dbReference>
<evidence type="ECO:0000313" key="5">
    <source>
        <dbReference type="Proteomes" id="UP000189426"/>
    </source>
</evidence>
<dbReference type="STRING" id="1908257.BKK47_09750"/>
<dbReference type="RefSeq" id="WP_077494683.1">
    <property type="nucleotide sequence ID" value="NZ_MLHG01000070.1"/>
</dbReference>
<name>A0A1V3ID54_9PAST</name>
<feature type="region of interest" description="Disordered" evidence="1">
    <location>
        <begin position="713"/>
        <end position="743"/>
    </location>
</feature>
<dbReference type="InterPro" id="IPR022503">
    <property type="entry name" value="Conj_coupling_TraG/TraD_PFGI-1"/>
</dbReference>
<dbReference type="SUPFAM" id="SSF52540">
    <property type="entry name" value="P-loop containing nucleoside triphosphate hydrolases"/>
    <property type="match status" value="1"/>
</dbReference>
<comment type="caution">
    <text evidence="4">The sequence shown here is derived from an EMBL/GenBank/DDBJ whole genome shotgun (WGS) entry which is preliminary data.</text>
</comment>
<accession>A0A1V3ID54</accession>
<evidence type="ECO:0000313" key="4">
    <source>
        <dbReference type="EMBL" id="OOF38274.1"/>
    </source>
</evidence>
<organism evidence="4 5">
    <name type="scientific">Rodentibacter mrazii</name>
    <dbReference type="NCBI Taxonomy" id="1908257"/>
    <lineage>
        <taxon>Bacteria</taxon>
        <taxon>Pseudomonadati</taxon>
        <taxon>Pseudomonadota</taxon>
        <taxon>Gammaproteobacteria</taxon>
        <taxon>Pasteurellales</taxon>
        <taxon>Pasteurellaceae</taxon>
        <taxon>Rodentibacter</taxon>
    </lineage>
</organism>
<gene>
    <name evidence="4" type="ORF">BKK47_09750</name>
</gene>
<protein>
    <submittedName>
        <fullName evidence="4">Conjugative coupling factor TraD, PFGI-1 class</fullName>
    </submittedName>
</protein>
<dbReference type="InterPro" id="IPR032689">
    <property type="entry name" value="TraG-D_C"/>
</dbReference>
<dbReference type="PANTHER" id="PTHR30121:SF6">
    <property type="entry name" value="SLR6007 PROTEIN"/>
    <property type="match status" value="1"/>
</dbReference>
<dbReference type="InterPro" id="IPR022458">
    <property type="entry name" value="Conjugative_coupling_TraG/TraD"/>
</dbReference>
<dbReference type="PANTHER" id="PTHR30121">
    <property type="entry name" value="UNCHARACTERIZED PROTEIN YJGR-RELATED"/>
    <property type="match status" value="1"/>
</dbReference>
<dbReference type="NCBIfam" id="TIGR03743">
    <property type="entry name" value="SXT_TraD"/>
    <property type="match status" value="1"/>
</dbReference>
<dbReference type="CDD" id="cd01127">
    <property type="entry name" value="TrwB_TraG_TraD_VirD4"/>
    <property type="match status" value="2"/>
</dbReference>
<feature type="compositionally biased region" description="Acidic residues" evidence="1">
    <location>
        <begin position="715"/>
        <end position="743"/>
    </location>
</feature>
<dbReference type="Pfam" id="PF01935">
    <property type="entry name" value="DUF87"/>
    <property type="match status" value="1"/>
</dbReference>
<feature type="domain" description="TraD/TraG TraM recognition site" evidence="3">
    <location>
        <begin position="504"/>
        <end position="632"/>
    </location>
</feature>
<dbReference type="EMBL" id="MLHG01000070">
    <property type="protein sequence ID" value="OOF38274.1"/>
    <property type="molecule type" value="Genomic_DNA"/>
</dbReference>
<feature type="domain" description="Helicase HerA central" evidence="2">
    <location>
        <begin position="185"/>
        <end position="228"/>
    </location>
</feature>
<sequence>MASKYLLEGLLRPPVEFYPAAAHAACAYVCSVAPWSLALHPAIGYGLAAGFGGISYLRFRQGWRIVRYHRNLKRLPHYALTSRQIPVNKKFLFLGRGFEWQPEHTQRLYDCFSADGKKYLRPSKLFNMAREYEKHHENLITKLTTSDSRFNPVRPLPPVEGIPAIHGIELDEIDVMQPLNSRGGHTAVFGTTGVGKTRFAEVLVTQDIHRGKTQADREVVVFFDPKGDPDMLKRMYAEAKRAGRDKEFYMFHLGYPEKSARYNPIGRFGRVSEVAGRISGQLSGAGNSAAFKEFAWRFTNVVARALVEMGERPNYSQISRYVQNIDGLFLSYAENYFDAIDPVIWPGLLNISANVDVKNLSFGMKERPLIWVINQYILENKIFDPVLEGLATAVRYDKTYFDKIVASLLPLLEKLTTGKIEELLSPDYDDVNDERPIFDWEEVIRKRGIVYVGLDALSDATVAAAVGNSMFADLVSMAGHIYKHGVDEGLPEAFKGQSKPVKINLHCDEFNELMGDEFIPLINKGRGAGMQVTAYTQTIADIEARLGNRAKAEQTIGNFNTLIMFRVKSPATAKLLTDQLHKVTILQSMVTSSFTDSSNPDDDKAFTSNTGERISQKEVPLLDVANITNLPKGQAFILMNGSTLYKVRMPLPAIDDEDLIPPSMQALLDDMQKNYHVTVNWWEPAFKDYTPSKDIVDSFENMVTDEKMAKADLDWGSDIDLPEDDEAEPISQADTDEQDMEEE</sequence>
<dbReference type="AlphaFoldDB" id="A0A1V3ID54"/>